<dbReference type="AlphaFoldDB" id="A0A7W6PA91"/>
<evidence type="ECO:0000313" key="2">
    <source>
        <dbReference type="Proteomes" id="UP000530571"/>
    </source>
</evidence>
<dbReference type="Proteomes" id="UP000530571">
    <property type="component" value="Unassembled WGS sequence"/>
</dbReference>
<accession>A0A7W6PA91</accession>
<gene>
    <name evidence="1" type="ORF">GGR30_001288</name>
</gene>
<sequence>MNVIGHNRRVPHSSKGSSMYAIVFDLDTNSLKEVYSGASWNNAYYEIRSFLAERGFGWQQGSTYFGDDTVDAVSCVLTIQELTDGFEWFAASVRDIRMLRIEENNDLMPAVERASAKKTGKGKA</sequence>
<proteinExistence type="predicted"/>
<dbReference type="RefSeq" id="WP_246413624.1">
    <property type="nucleotide sequence ID" value="NZ_JACIDZ010000003.1"/>
</dbReference>
<keyword evidence="2" id="KW-1185">Reference proteome</keyword>
<dbReference type="EMBL" id="JACIDZ010000003">
    <property type="protein sequence ID" value="MBB4121374.1"/>
    <property type="molecule type" value="Genomic_DNA"/>
</dbReference>
<name>A0A7W6PA91_9HYPH</name>
<organism evidence="1 2">
    <name type="scientific">Martelella radicis</name>
    <dbReference type="NCBI Taxonomy" id="1397476"/>
    <lineage>
        <taxon>Bacteria</taxon>
        <taxon>Pseudomonadati</taxon>
        <taxon>Pseudomonadota</taxon>
        <taxon>Alphaproteobacteria</taxon>
        <taxon>Hyphomicrobiales</taxon>
        <taxon>Aurantimonadaceae</taxon>
        <taxon>Martelella</taxon>
    </lineage>
</organism>
<reference evidence="1 2" key="1">
    <citation type="submission" date="2020-08" db="EMBL/GenBank/DDBJ databases">
        <title>Genomic Encyclopedia of Type Strains, Phase IV (KMG-IV): sequencing the most valuable type-strain genomes for metagenomic binning, comparative biology and taxonomic classification.</title>
        <authorList>
            <person name="Goeker M."/>
        </authorList>
    </citation>
    <scope>NUCLEOTIDE SEQUENCE [LARGE SCALE GENOMIC DNA]</scope>
    <source>
        <strain evidence="1 2">DSM 28101</strain>
    </source>
</reference>
<evidence type="ECO:0000313" key="1">
    <source>
        <dbReference type="EMBL" id="MBB4121374.1"/>
    </source>
</evidence>
<protein>
    <submittedName>
        <fullName evidence="1">Virulence-associated protein VapD</fullName>
    </submittedName>
</protein>
<dbReference type="Gene3D" id="3.30.70.240">
    <property type="match status" value="1"/>
</dbReference>
<comment type="caution">
    <text evidence="1">The sequence shown here is derived from an EMBL/GenBank/DDBJ whole genome shotgun (WGS) entry which is preliminary data.</text>
</comment>